<dbReference type="InterPro" id="IPR003594">
    <property type="entry name" value="HATPase_dom"/>
</dbReference>
<feature type="domain" description="PAC" evidence="9">
    <location>
        <begin position="183"/>
        <end position="235"/>
    </location>
</feature>
<dbReference type="Pfam" id="PF02518">
    <property type="entry name" value="HATPase_c"/>
    <property type="match status" value="1"/>
</dbReference>
<feature type="transmembrane region" description="Helical" evidence="6">
    <location>
        <begin position="74"/>
        <end position="93"/>
    </location>
</feature>
<evidence type="ECO:0000259" key="7">
    <source>
        <dbReference type="PROSITE" id="PS50109"/>
    </source>
</evidence>
<dbReference type="Gene3D" id="3.30.565.10">
    <property type="entry name" value="Histidine kinase-like ATPase, C-terminal domain"/>
    <property type="match status" value="1"/>
</dbReference>
<dbReference type="CDD" id="cd00082">
    <property type="entry name" value="HisKA"/>
    <property type="match status" value="1"/>
</dbReference>
<feature type="domain" description="PAS" evidence="8">
    <location>
        <begin position="487"/>
        <end position="557"/>
    </location>
</feature>
<feature type="domain" description="PAC" evidence="9">
    <location>
        <begin position="560"/>
        <end position="612"/>
    </location>
</feature>
<dbReference type="AlphaFoldDB" id="A0A4P8IVF7"/>
<dbReference type="InterPro" id="IPR013655">
    <property type="entry name" value="PAS_fold_3"/>
</dbReference>
<dbReference type="SMART" id="SM00387">
    <property type="entry name" value="HATPase_c"/>
    <property type="match status" value="1"/>
</dbReference>
<dbReference type="EC" id="2.7.13.3" evidence="2"/>
<accession>A0A4P8IVF7</accession>
<dbReference type="InterPro" id="IPR004358">
    <property type="entry name" value="Sig_transdc_His_kin-like_C"/>
</dbReference>
<dbReference type="EMBL" id="CP040078">
    <property type="protein sequence ID" value="QCP53132.1"/>
    <property type="molecule type" value="Genomic_DNA"/>
</dbReference>
<dbReference type="SMART" id="SM00091">
    <property type="entry name" value="PAS"/>
    <property type="match status" value="4"/>
</dbReference>
<dbReference type="PANTHER" id="PTHR43304:SF1">
    <property type="entry name" value="PAC DOMAIN-CONTAINING PROTEIN"/>
    <property type="match status" value="1"/>
</dbReference>
<dbReference type="SUPFAM" id="SSF47384">
    <property type="entry name" value="Homodimeric domain of signal transducing histidine kinase"/>
    <property type="match status" value="1"/>
</dbReference>
<evidence type="ECO:0000313" key="11">
    <source>
        <dbReference type="Proteomes" id="UP000298656"/>
    </source>
</evidence>
<dbReference type="PROSITE" id="PS50113">
    <property type="entry name" value="PAC"/>
    <property type="match status" value="4"/>
</dbReference>
<evidence type="ECO:0000313" key="10">
    <source>
        <dbReference type="EMBL" id="QCP53132.1"/>
    </source>
</evidence>
<gene>
    <name evidence="10" type="ORF">FAZ95_29070</name>
</gene>
<dbReference type="Gene3D" id="1.10.287.130">
    <property type="match status" value="1"/>
</dbReference>
<dbReference type="InterPro" id="IPR001610">
    <property type="entry name" value="PAC"/>
</dbReference>
<keyword evidence="6" id="KW-1133">Transmembrane helix</keyword>
<feature type="domain" description="PAC" evidence="9">
    <location>
        <begin position="434"/>
        <end position="486"/>
    </location>
</feature>
<feature type="domain" description="PAC" evidence="9">
    <location>
        <begin position="308"/>
        <end position="360"/>
    </location>
</feature>
<evidence type="ECO:0000256" key="3">
    <source>
        <dbReference type="ARBA" id="ARBA00022553"/>
    </source>
</evidence>
<evidence type="ECO:0000256" key="2">
    <source>
        <dbReference type="ARBA" id="ARBA00012438"/>
    </source>
</evidence>
<dbReference type="NCBIfam" id="TIGR00229">
    <property type="entry name" value="sensory_box"/>
    <property type="match status" value="2"/>
</dbReference>
<feature type="domain" description="PAS" evidence="8">
    <location>
        <begin position="361"/>
        <end position="431"/>
    </location>
</feature>
<dbReference type="InterPro" id="IPR036890">
    <property type="entry name" value="HATPase_C_sf"/>
</dbReference>
<dbReference type="InterPro" id="IPR052162">
    <property type="entry name" value="Sensor_kinase/Photoreceptor"/>
</dbReference>
<dbReference type="Proteomes" id="UP000298656">
    <property type="component" value="Chromosome 2"/>
</dbReference>
<organism evidence="10 11">
    <name type="scientific">Trinickia violacea</name>
    <dbReference type="NCBI Taxonomy" id="2571746"/>
    <lineage>
        <taxon>Bacteria</taxon>
        <taxon>Pseudomonadati</taxon>
        <taxon>Pseudomonadota</taxon>
        <taxon>Betaproteobacteria</taxon>
        <taxon>Burkholderiales</taxon>
        <taxon>Burkholderiaceae</taxon>
        <taxon>Trinickia</taxon>
    </lineage>
</organism>
<dbReference type="InterPro" id="IPR000014">
    <property type="entry name" value="PAS"/>
</dbReference>
<dbReference type="OrthoDB" id="8872837at2"/>
<evidence type="ECO:0000259" key="8">
    <source>
        <dbReference type="PROSITE" id="PS50112"/>
    </source>
</evidence>
<evidence type="ECO:0000256" key="1">
    <source>
        <dbReference type="ARBA" id="ARBA00000085"/>
    </source>
</evidence>
<proteinExistence type="predicted"/>
<dbReference type="Gene3D" id="3.30.450.20">
    <property type="entry name" value="PAS domain"/>
    <property type="match status" value="4"/>
</dbReference>
<dbReference type="SUPFAM" id="SSF55785">
    <property type="entry name" value="PYP-like sensor domain (PAS domain)"/>
    <property type="match status" value="4"/>
</dbReference>
<feature type="domain" description="Histidine kinase" evidence="7">
    <location>
        <begin position="632"/>
        <end position="845"/>
    </location>
</feature>
<protein>
    <recommendedName>
        <fullName evidence="2">histidine kinase</fullName>
        <ecNumber evidence="2">2.7.13.3</ecNumber>
    </recommendedName>
</protein>
<comment type="catalytic activity">
    <reaction evidence="1">
        <text>ATP + protein L-histidine = ADP + protein N-phospho-L-histidine.</text>
        <dbReference type="EC" id="2.7.13.3"/>
    </reaction>
</comment>
<dbReference type="PRINTS" id="PR00344">
    <property type="entry name" value="BCTRLSENSOR"/>
</dbReference>
<dbReference type="PROSITE" id="PS50112">
    <property type="entry name" value="PAS"/>
    <property type="match status" value="2"/>
</dbReference>
<dbReference type="InterPro" id="IPR003661">
    <property type="entry name" value="HisK_dim/P_dom"/>
</dbReference>
<keyword evidence="4" id="KW-0808">Transferase</keyword>
<keyword evidence="11" id="KW-1185">Reference proteome</keyword>
<keyword evidence="5" id="KW-0418">Kinase</keyword>
<name>A0A4P8IVF7_9BURK</name>
<evidence type="ECO:0000256" key="6">
    <source>
        <dbReference type="SAM" id="Phobius"/>
    </source>
</evidence>
<reference evidence="10 11" key="1">
    <citation type="submission" date="2019-05" db="EMBL/GenBank/DDBJ databases">
        <title>Burkholderia sp. DHOD12, isolated from subtropical forest soil.</title>
        <authorList>
            <person name="Gao Z.-H."/>
            <person name="Qiu L.-H."/>
        </authorList>
    </citation>
    <scope>NUCLEOTIDE SEQUENCE [LARGE SCALE GENOMIC DNA]</scope>
    <source>
        <strain evidence="10 11">DHOD12</strain>
    </source>
</reference>
<evidence type="ECO:0000256" key="4">
    <source>
        <dbReference type="ARBA" id="ARBA00022679"/>
    </source>
</evidence>
<keyword evidence="6" id="KW-0472">Membrane</keyword>
<dbReference type="SMART" id="SM00388">
    <property type="entry name" value="HisKA"/>
    <property type="match status" value="1"/>
</dbReference>
<dbReference type="InterPro" id="IPR000700">
    <property type="entry name" value="PAS-assoc_C"/>
</dbReference>
<sequence length="856" mass="95519">MLDMELSRSSRAPALCAAVAGASATAGWLDPVAGYLSPVIVVLFTLFLGRSFGRLAAGFASLGIVGATLSAHSLALSASSIVHSAIAIVAVWICAEIVSRRPLQPGSTVRLKDHPFDLPIDQLSRFIWSRTGDGQLEYVSQSILDYSGRTFDELRRLFTLTHPDDVGIPVAAFARAQETGEAQEYQCRYLSAAGSYEWFAAVLHTQRDRHNRPIRVYGMHWNINKQKRQEEQLRRRNQTLETMNELCPGHMWAALPDGSIEYLNSSLRDYIGNADAPPCEAYFAAIHPDDVAAYDAHWNVLKAGGDPGELEIRMRSTDDAYRWFLYHVKAVSDEGGQLLRWVGVGWDIHDRKSAESRLRTKEEAYRRIVDCVPACVCVGNPDGELVYVNKVGVAALGKPIDDIIGERWMAFIHPDDADFARSQWKAHIAARKPVDVTVRMQQHDGVYRWQHLLAEPLLDDNGDVINWYLIGIEIDEAIKAQEALTAREHQLREITETIPGMIWCTDPQGQPTYVNRRTRDYTGVEVSDLVDLGYQKSIHPDDWDDMIRAFTHAIESGEPYSHVTRLRRKDGTYRWHQQTGEPMRDANGNIVQWYGLSLDIDEPKRAEDRLRQTQAKLARATRIATVAELSASIAHELNQPLTSVIANAQACRRWLGASPPNLPEAKASVDSLIRDARSADETMQSIRALFKRQTFQKRERNVKDMVLEAVRLLREDETKRSAEIDFDFPDDLPPVFVDQIQIQQVLINLISNGIEATENTGRPPTIRIAASAQDEQSVVLEVVDNGSGIRETDSIFDPFVTTKTKGMGIGLAVSRSIVEAHEGRISASNNAGFGATFRVVLPVGPYSLPQQAVEAG</sequence>
<evidence type="ECO:0000259" key="9">
    <source>
        <dbReference type="PROSITE" id="PS50113"/>
    </source>
</evidence>
<dbReference type="SMART" id="SM00086">
    <property type="entry name" value="PAC"/>
    <property type="match status" value="4"/>
</dbReference>
<dbReference type="GO" id="GO:0000155">
    <property type="term" value="F:phosphorelay sensor kinase activity"/>
    <property type="evidence" value="ECO:0007669"/>
    <property type="project" value="InterPro"/>
</dbReference>
<dbReference type="InterPro" id="IPR005467">
    <property type="entry name" value="His_kinase_dom"/>
</dbReference>
<dbReference type="Pfam" id="PF00512">
    <property type="entry name" value="HisKA"/>
    <property type="match status" value="1"/>
</dbReference>
<dbReference type="FunFam" id="3.30.450.20:FF:000099">
    <property type="entry name" value="Sensory box sensor histidine kinase"/>
    <property type="match status" value="1"/>
</dbReference>
<dbReference type="Pfam" id="PF08447">
    <property type="entry name" value="PAS_3"/>
    <property type="match status" value="4"/>
</dbReference>
<evidence type="ECO:0000256" key="5">
    <source>
        <dbReference type="ARBA" id="ARBA00022777"/>
    </source>
</evidence>
<dbReference type="PROSITE" id="PS50109">
    <property type="entry name" value="HIS_KIN"/>
    <property type="match status" value="1"/>
</dbReference>
<dbReference type="InterPro" id="IPR036097">
    <property type="entry name" value="HisK_dim/P_sf"/>
</dbReference>
<dbReference type="PANTHER" id="PTHR43304">
    <property type="entry name" value="PHYTOCHROME-LIKE PROTEIN CPH1"/>
    <property type="match status" value="1"/>
</dbReference>
<keyword evidence="6" id="KW-0812">Transmembrane</keyword>
<feature type="transmembrane region" description="Helical" evidence="6">
    <location>
        <begin position="35"/>
        <end position="53"/>
    </location>
</feature>
<dbReference type="SUPFAM" id="SSF55874">
    <property type="entry name" value="ATPase domain of HSP90 chaperone/DNA topoisomerase II/histidine kinase"/>
    <property type="match status" value="1"/>
</dbReference>
<dbReference type="InterPro" id="IPR035965">
    <property type="entry name" value="PAS-like_dom_sf"/>
</dbReference>
<dbReference type="CDD" id="cd00130">
    <property type="entry name" value="PAS"/>
    <property type="match status" value="4"/>
</dbReference>
<keyword evidence="3" id="KW-0597">Phosphoprotein</keyword>
<dbReference type="KEGG" id="tvl:FAZ95_29070"/>